<dbReference type="InterPro" id="IPR050865">
    <property type="entry name" value="BEACH_Domain"/>
</dbReference>
<dbReference type="PANTHER" id="PTHR13743">
    <property type="entry name" value="BEIGE/BEACH-RELATED"/>
    <property type="match status" value="1"/>
</dbReference>
<accession>A0ABR2JEB8</accession>
<dbReference type="InterPro" id="IPR031570">
    <property type="entry name" value="NBEA/BDCP_DUF4704"/>
</dbReference>
<dbReference type="InterPro" id="IPR036322">
    <property type="entry name" value="WD40_repeat_dom_sf"/>
</dbReference>
<evidence type="ECO:0000313" key="4">
    <source>
        <dbReference type="EMBL" id="KAK8875693.1"/>
    </source>
</evidence>
<dbReference type="SUPFAM" id="SSF50978">
    <property type="entry name" value="WD40 repeat-like"/>
    <property type="match status" value="1"/>
</dbReference>
<proteinExistence type="predicted"/>
<name>A0ABR2JEB8_9EUKA</name>
<dbReference type="Pfam" id="PF15787">
    <property type="entry name" value="DUF4704"/>
    <property type="match status" value="1"/>
</dbReference>
<evidence type="ECO:0000259" key="3">
    <source>
        <dbReference type="PROSITE" id="PS51783"/>
    </source>
</evidence>
<feature type="region of interest" description="Disordered" evidence="1">
    <location>
        <begin position="2480"/>
        <end position="2514"/>
    </location>
</feature>
<dbReference type="PROSITE" id="PS51783">
    <property type="entry name" value="PH_BEACH"/>
    <property type="match status" value="1"/>
</dbReference>
<evidence type="ECO:0000313" key="5">
    <source>
        <dbReference type="Proteomes" id="UP001470230"/>
    </source>
</evidence>
<keyword evidence="5" id="KW-1185">Reference proteome</keyword>
<dbReference type="SUPFAM" id="SSF49899">
    <property type="entry name" value="Concanavalin A-like lectins/glucanases"/>
    <property type="match status" value="1"/>
</dbReference>
<gene>
    <name evidence="4" type="ORF">M9Y10_005868</name>
</gene>
<dbReference type="PROSITE" id="PS50197">
    <property type="entry name" value="BEACH"/>
    <property type="match status" value="1"/>
</dbReference>
<feature type="compositionally biased region" description="Polar residues" evidence="1">
    <location>
        <begin position="2481"/>
        <end position="2496"/>
    </location>
</feature>
<feature type="domain" description="BEACH-type PH" evidence="3">
    <location>
        <begin position="1954"/>
        <end position="2055"/>
    </location>
</feature>
<dbReference type="SMART" id="SM01026">
    <property type="entry name" value="Beach"/>
    <property type="match status" value="1"/>
</dbReference>
<dbReference type="PANTHER" id="PTHR13743:SF161">
    <property type="entry name" value="BEIGE_BEACH DOMAIN CONTAINING PROTEIN"/>
    <property type="match status" value="1"/>
</dbReference>
<dbReference type="InterPro" id="IPR000409">
    <property type="entry name" value="BEACH_dom"/>
</dbReference>
<dbReference type="Gene3D" id="1.10.1540.10">
    <property type="entry name" value="BEACH domain"/>
    <property type="match status" value="1"/>
</dbReference>
<dbReference type="SUPFAM" id="SSF50729">
    <property type="entry name" value="PH domain-like"/>
    <property type="match status" value="1"/>
</dbReference>
<feature type="compositionally biased region" description="Low complexity" evidence="1">
    <location>
        <begin position="2432"/>
        <end position="2461"/>
    </location>
</feature>
<dbReference type="InterPro" id="IPR011993">
    <property type="entry name" value="PH-like_dom_sf"/>
</dbReference>
<dbReference type="Proteomes" id="UP001470230">
    <property type="component" value="Unassembled WGS sequence"/>
</dbReference>
<dbReference type="Pfam" id="PF02138">
    <property type="entry name" value="Beach"/>
    <property type="match status" value="1"/>
</dbReference>
<sequence length="2856" mass="326871">MSFLSSNDLVNTILSMAITTKVSSNNIPKNLIDEINVLFPQNITSQQIQNVKDLIDQGTPCFEAIAKTNIYFPFKPDFLNQIVEDKNFIENEPNLTSTIIFFSCLSWIVAHSLKATNAEHLNILFDSLMAICITCQQQNIKSISISSMYNILILILSKNIDNYDFDAKIDLIFDVVRSIPNIPPQFFDIIVKASYILIDSQPSEKTVNHFIQIILNLLKQFHLHFPKTVFDILSPIISKKASILDNLIIDLISTMCNVYGPDSAAPYLASILMFFVSQIKENSILPKTDEFTGESDFVMLPIRTKDESQKELQVEYDSDFNSPIDLKTMPITIPDEEPLENLISPKLKETLSVVSSGFKGKADLVFQLINFFNQILSEKGEFNNSYDAFAFSILFLINVYDSCKYSIPVDIFFNKVVFDPAFTAHNKGKNWSIISSLRSTVINFVFHKSTMKFYKFIVRSSRFPLLFSELLYRLSSYIKKMVMTKEFVLICYTLFLESNIYYENMTGLDEYEIKCIREARFSIFYFIEKLLRNKQILIHCFMHEKFMKAYIPLIFEIPLQPFIFQTITRFVQNNMLSENNAFNTVIINVLEQASHLLSEAKWVAKLLKVLNGINEIIQKDQNLCYLLEQSIPCLCTGFRNLCDCESAQACLLALIRFLTYHSKMHRLKSIETISISTTIQRVVGNNPPQPFFDHLVQLAAGSVTAVPSKSFDIEQPRALRVLIQIFTNSPLLSDIIDFIELLCKHSKENTIKVHQDEIDIILIDLIEKFREKEEDEESRTLVQKILNLFSYISNSGSSVAVVQRYISVFCLVNGRHLPWFHNMTIDTFISLLTQSTEETKLTIPFTHSSEFEVKNLNSINDEFTLCCWVSSCCTAPKYSMQLISISDKKGQIKIYLKSKSIAIVLTDNNLSETRYPLALNEWTLVSISFQMIKKNEIENFKVTLYNNTRRVKEITIPYVKLQKSNLQVSVGGTFGDSSNDPETPSVFSQISLYPLLTIDDIKTLYQSGSSAGNLNLHPSFIFIPYEPFDTIMLNNLVPNSQILSLTEIPPLYPSSFADVFRKRVGIDLILPIFAQWGLKSIDGKEMNDLPQKSMTILRESLLRSEEAQRTFDEAHGIEIISFLLQSTKKKTINLSLYMHFFDIITNLSDKPLIEKVFTHILTNIQLWIEASGSDQLKIIRNWNKHLFPSYMSIAVKNRPFKWVLNVMRIYYYYKKCESDIQKPRPDQIDIKSIRKSLSLLIIQLANASFTSADLCYLICTILSCPEEEQQMDYLRILNALITKGKNSPVLKAHDSFNYIKILQYLANSRNINLSILSMLTLINAYRASYFHPLKSDTQIDIILHQMPSELVNRDFFENLLKMLTKNTPELFVLVSWMALNLGYNYVVNLYDELKPSPQYITSCSWCIWSIITMFKFNAAIVQKVSSFLIKCSITHFGQIYAFVELVGMVYKKSTDEMKSMILNEFYKILKESKDASDQVIKLYFTYARHYLFFRNQANQDDRMMMLMKDSPFADQVQVPPTVKQFDELVNELKHRPNLNSDGTERYSPDLANRAIQIIAPKKEEEIKEQNDEVVSTISVAASHINLPKLNVTFANAAVHAPQPNRRNLIRRNSIFTIQKQNAAPRRRGLVFNSISNKGRRAAHAFISSTLNALLGNDTVAIYNELIFHEIKYMFHIREGKYEAKDLDEYSINWLDKETAFDFLIMYSIKPFPEFESTVILIASYLLYQNPDLALKTISNLNIKKEELQNAFSYYDRNAIRTNNARLMKHFSEIDIWNHSNEFLDSFISQTDLDINYSYMTLTKQIKEYEDKNSRASNDTFNLLTPEYAGMANDSIADFNDALNQTNTISNKYWQQLWHNLSIERAPWNKSLPPNMLQQYHYRRDLSLCYSLFPPKMKINYKFDIHLEASLVRDTGDQKTGKSKTEELKEQLKTMYEQGSDAYSLFEISEESIKEKSNNNLTASKCIIELPCEIVKINKTYEEASFLLMEDSIVLTVHDKKSTVIKLNTIESIFPRTRYHHMSAIEIFTIDGLSYFVNFPNFSTAQVLKSFKSSHVKIHPCDFKASFQQSKMTEKWQRREISNFHYLMALNTYSGRSPNDISQYPVFPWIISDYDSKELDLTNPSVFRDLSKPIGALYEPRLEELKEKAAQLEQMEMTPYLFSSCFLCPLTVCLYMLRLEPYTTMHIDIQGGHFDVPSRVFSSVKTAFNLCNTTLNDYRELIPEFFTMHEFLVNNDRFDLGYSGDEKIDDVKLPSWANDSAIEFIYKNRKALESEYVSQNLNNWIDLIWGDKQRGEKAWQANNVFMREMYADIWDVTPLDDVNQRVNVEAILCNVGQVPPMLFDKPHPVPDPIQNRQPIPQIKAEFALPVSKGILAIELKENGKNISVYVIDSDFGFLTFSYDPLIASKCAQSSGMSTSCSIDQLALIANEAAPPASPSQSNANSNSNNNSNNGNANLPSSPQKVKVASLQTHSSMDLLKLSRNSDLVTSSEKSQVQLKRRPQAPTPGPLNGKQRSLGRDLAAIRQMNQSQAAANSAKILRSSTDFQKNQKPNGNAAASPQGGQNEGSQQMKKRFISLGSQSISSSSFDIFGSFINKNNSRGGGNSASNSSSNSAKLISSFTMFDSFDYAKENLHDIVRVNKNESVHRFKHRSEIKLIASDHKWTAVADRDSVVSLYFEKTLKFSIPLFSSSIKCLTISSTFHIAICGTRDGFLLFGSLNSGTVTKTINLNGMRPIKLLITPSWGFVAVYLIEVDKGKLNYYIKLYTINGDFIRSKKLDHPVHAWKAFHTFHDFDYILMANSEFEVFLFEAFYLNIGNSIYSSDKPISDLAYVKSANCVVLASDVGNLSFFTAKLPE</sequence>
<protein>
    <recommendedName>
        <fullName evidence="6">BEACH domain-containing protein</fullName>
    </recommendedName>
</protein>
<organism evidence="4 5">
    <name type="scientific">Tritrichomonas musculus</name>
    <dbReference type="NCBI Taxonomy" id="1915356"/>
    <lineage>
        <taxon>Eukaryota</taxon>
        <taxon>Metamonada</taxon>
        <taxon>Parabasalia</taxon>
        <taxon>Tritrichomonadida</taxon>
        <taxon>Tritrichomonadidae</taxon>
        <taxon>Tritrichomonas</taxon>
    </lineage>
</organism>
<reference evidence="4 5" key="1">
    <citation type="submission" date="2024-04" db="EMBL/GenBank/DDBJ databases">
        <title>Tritrichomonas musculus Genome.</title>
        <authorList>
            <person name="Alves-Ferreira E."/>
            <person name="Grigg M."/>
            <person name="Lorenzi H."/>
            <person name="Galac M."/>
        </authorList>
    </citation>
    <scope>NUCLEOTIDE SEQUENCE [LARGE SCALE GENOMIC DNA]</scope>
    <source>
        <strain evidence="4 5">EAF2021</strain>
    </source>
</reference>
<comment type="caution">
    <text evidence="4">The sequence shown here is derived from an EMBL/GenBank/DDBJ whole genome shotgun (WGS) entry which is preliminary data.</text>
</comment>
<dbReference type="InterPro" id="IPR013320">
    <property type="entry name" value="ConA-like_dom_sf"/>
</dbReference>
<feature type="domain" description="BEACH" evidence="2">
    <location>
        <begin position="2060"/>
        <end position="2349"/>
    </location>
</feature>
<dbReference type="InterPro" id="IPR023362">
    <property type="entry name" value="PH-BEACH_dom"/>
</dbReference>
<feature type="region of interest" description="Disordered" evidence="1">
    <location>
        <begin position="2544"/>
        <end position="2569"/>
    </location>
</feature>
<dbReference type="CDD" id="cd06071">
    <property type="entry name" value="Beach"/>
    <property type="match status" value="1"/>
</dbReference>
<evidence type="ECO:0000256" key="1">
    <source>
        <dbReference type="SAM" id="MobiDB-lite"/>
    </source>
</evidence>
<dbReference type="SUPFAM" id="SSF81837">
    <property type="entry name" value="BEACH domain"/>
    <property type="match status" value="1"/>
</dbReference>
<dbReference type="EMBL" id="JAPFFF010000012">
    <property type="protein sequence ID" value="KAK8875693.1"/>
    <property type="molecule type" value="Genomic_DNA"/>
</dbReference>
<evidence type="ECO:0000259" key="2">
    <source>
        <dbReference type="PROSITE" id="PS50197"/>
    </source>
</evidence>
<dbReference type="Gene3D" id="2.30.29.30">
    <property type="entry name" value="Pleckstrin-homology domain (PH domain)/Phosphotyrosine-binding domain (PTB)"/>
    <property type="match status" value="1"/>
</dbReference>
<feature type="region of interest" description="Disordered" evidence="1">
    <location>
        <begin position="2432"/>
        <end position="2468"/>
    </location>
</feature>
<evidence type="ECO:0008006" key="6">
    <source>
        <dbReference type="Google" id="ProtNLM"/>
    </source>
</evidence>
<dbReference type="InterPro" id="IPR036372">
    <property type="entry name" value="BEACH_dom_sf"/>
</dbReference>